<dbReference type="GO" id="GO:0009279">
    <property type="term" value="C:cell outer membrane"/>
    <property type="evidence" value="ECO:0007669"/>
    <property type="project" value="UniProtKB-SubCell"/>
</dbReference>
<keyword evidence="11" id="KW-0176">Collagen</keyword>
<evidence type="ECO:0000256" key="2">
    <source>
        <dbReference type="ARBA" id="ARBA00022448"/>
    </source>
</evidence>
<dbReference type="STRING" id="393921.HQ45_03705"/>
<dbReference type="KEGG" id="pcre:NCTC12858_01818"/>
<dbReference type="InterPro" id="IPR036942">
    <property type="entry name" value="Beta-barrel_TonB_sf"/>
</dbReference>
<dbReference type="EMBL" id="LS483447">
    <property type="protein sequence ID" value="SQH73939.1"/>
    <property type="molecule type" value="Genomic_DNA"/>
</dbReference>
<proteinExistence type="inferred from homology"/>
<dbReference type="EMBL" id="JQJC01000020">
    <property type="protein sequence ID" value="KGN94130.1"/>
    <property type="molecule type" value="Genomic_DNA"/>
</dbReference>
<dbReference type="PROSITE" id="PS52016">
    <property type="entry name" value="TONB_DEPENDENT_REC_3"/>
    <property type="match status" value="1"/>
</dbReference>
<dbReference type="Gene3D" id="2.60.40.1120">
    <property type="entry name" value="Carboxypeptidase-like, regulatory domain"/>
    <property type="match status" value="1"/>
</dbReference>
<dbReference type="Proteomes" id="UP000249300">
    <property type="component" value="Chromosome 1"/>
</dbReference>
<dbReference type="AlphaFoldDB" id="A0A0A2FFV9"/>
<evidence type="ECO:0000256" key="4">
    <source>
        <dbReference type="ARBA" id="ARBA00022692"/>
    </source>
</evidence>
<keyword evidence="14" id="KW-1185">Reference proteome</keyword>
<sequence>MKRLTLFILCLCMSIGWAVAQNRTVKGTVISSEDNLPVIGANVVVVGQTTIGTVTDYDGNFTLSVPASAKQLQVSYTGLKTEIVAITNDMKITLHSDAKALGDVVVVGYGTGRKIKSVAGSIARVSSEQLQEKPVANIMDALQGQVAGMNIETGSGDPNAIANVQIHGTGSLGASSSPLYIVDGVQTTPSVIASMNPNDFESITVLKDANATAIFGARAANGVIVITTKRGKSGEASRLSVSTQYGISQLINRGNVDDVMTGRELLTWQARHELFRGIKDPDKLFQQLKAEGYDVTETDFDWLDFFMGKNAPTVQADVSMAGGSEKSNYFISLSYFDQEGISRERARFTKYNARINFESRMKDWLKIGLNVTGANNKSEQSTGFGNAFYNAGTYGAMRMPRYYTPLDENGNVKVDRYTHTFMAPLYFADYFNLNAPAHGDGYILAASGFAQLNPIKGLTIKSLAGVDFNVDRSSAFNLASARLGDGLGGRRETVSRSRRYTLTNTAEYKLDFAEKNFLTFLAGQEFLDFWGDAFSARSNGMLDDRFMRLDHGQLGDFLSRPSSSEAAYAYNSYFGRVNYDYEHFFYLDGSIRNDASSRFGSKHRNGWFYSVGSMFDFHTKFMPNNEKVSTLQLKASYGTTGNSEIGNYAHQALLGANTYDGKLGLTVVTAGNPDLTWETQEKLNVGVNLGFIRDRITAEVDFYIRNTKDMLMDVPMPYATGFGYRYENVGAMRNMGIDVTFNANLIQTKDWRIHFKKTFNYNQEEITSLFYGLHEYEIPGSGILYEVGKPSVFYTAKFAGIDPEDGLPMWYKPGTNEKVKEFNDVLLNQATDYRITAPINGGFSLNVAWLKTGLSLQADFSYVLGKYLLNNDRYFLENNSGSVATNRSRKLLNEWTTENRHTDVPKFGAPMQFDDRLVENASYLRMKNLQLSYALPKSIFSEKTVLSGAKVYAMARNLFTVTSFTGMDPESPSHITRNQFPNTRQFMAGMQLQF</sequence>
<dbReference type="NCBIfam" id="TIGR04057">
    <property type="entry name" value="SusC_RagA_signa"/>
    <property type="match status" value="1"/>
</dbReference>
<evidence type="ECO:0000313" key="12">
    <source>
        <dbReference type="EMBL" id="SQH73939.1"/>
    </source>
</evidence>
<evidence type="ECO:0000256" key="3">
    <source>
        <dbReference type="ARBA" id="ARBA00022452"/>
    </source>
</evidence>
<dbReference type="RefSeq" id="WP_023936339.1">
    <property type="nucleotide sequence ID" value="NZ_FUXH01000003.1"/>
</dbReference>
<dbReference type="PANTHER" id="PTHR30069">
    <property type="entry name" value="TONB-DEPENDENT OUTER MEMBRANE RECEPTOR"/>
    <property type="match status" value="1"/>
</dbReference>
<evidence type="ECO:0000256" key="6">
    <source>
        <dbReference type="ARBA" id="ARBA00023136"/>
    </source>
</evidence>
<evidence type="ECO:0000256" key="9">
    <source>
        <dbReference type="SAM" id="SignalP"/>
    </source>
</evidence>
<dbReference type="NCBIfam" id="TIGR04056">
    <property type="entry name" value="OMP_RagA_SusC"/>
    <property type="match status" value="1"/>
</dbReference>
<keyword evidence="5 9" id="KW-0732">Signal</keyword>
<accession>A0A0A2FFV9</accession>
<evidence type="ECO:0000256" key="8">
    <source>
        <dbReference type="PROSITE-ProRule" id="PRU01360"/>
    </source>
</evidence>
<dbReference type="InterPro" id="IPR039426">
    <property type="entry name" value="TonB-dep_rcpt-like"/>
</dbReference>
<dbReference type="InterPro" id="IPR023997">
    <property type="entry name" value="TonB-dep_OMP_SusC/RagA_CS"/>
</dbReference>
<dbReference type="Pfam" id="PF13715">
    <property type="entry name" value="CarbopepD_reg_2"/>
    <property type="match status" value="1"/>
</dbReference>
<reference evidence="11 13" key="1">
    <citation type="submission" date="2014-08" db="EMBL/GenBank/DDBJ databases">
        <title>Porphyromonas crevioricanis strain:COT-253_OH1447 Genome sequencing.</title>
        <authorList>
            <person name="Wallis C."/>
            <person name="Deusch O."/>
            <person name="O'Flynn C."/>
            <person name="Davis I."/>
            <person name="Jospin G."/>
            <person name="Darling A.E."/>
            <person name="Coil D.A."/>
            <person name="Alexiev A."/>
            <person name="Horsfall A."/>
            <person name="Kirkwood N."/>
            <person name="Harris S."/>
            <person name="Eisen J.A."/>
        </authorList>
    </citation>
    <scope>NUCLEOTIDE SEQUENCE [LARGE SCALE GENOMIC DNA]</scope>
    <source>
        <strain evidence="13">COT-253 OH1447</strain>
        <strain evidence="11">COT-253_OH1447</strain>
    </source>
</reference>
<dbReference type="InterPro" id="IPR012910">
    <property type="entry name" value="Plug_dom"/>
</dbReference>
<protein>
    <submittedName>
        <fullName evidence="11">Collagen-binding protein</fullName>
    </submittedName>
    <submittedName>
        <fullName evidence="12">Outer membrane cobalamin receptor protein</fullName>
    </submittedName>
</protein>
<reference evidence="12 14" key="2">
    <citation type="submission" date="2018-06" db="EMBL/GenBank/DDBJ databases">
        <authorList>
            <consortium name="Pathogen Informatics"/>
            <person name="Doyle S."/>
        </authorList>
    </citation>
    <scope>NUCLEOTIDE SEQUENCE [LARGE SCALE GENOMIC DNA]</scope>
    <source>
        <strain evidence="12 14">NCTC12858</strain>
    </source>
</reference>
<dbReference type="GO" id="GO:0015344">
    <property type="term" value="F:siderophore uptake transmembrane transporter activity"/>
    <property type="evidence" value="ECO:0007669"/>
    <property type="project" value="TreeGrafter"/>
</dbReference>
<dbReference type="Pfam" id="PF07715">
    <property type="entry name" value="Plug"/>
    <property type="match status" value="1"/>
</dbReference>
<keyword evidence="4 8" id="KW-0812">Transmembrane</keyword>
<evidence type="ECO:0000256" key="1">
    <source>
        <dbReference type="ARBA" id="ARBA00004571"/>
    </source>
</evidence>
<dbReference type="GO" id="GO:0044718">
    <property type="term" value="P:siderophore transmembrane transport"/>
    <property type="evidence" value="ECO:0007669"/>
    <property type="project" value="TreeGrafter"/>
</dbReference>
<feature type="signal peptide" evidence="9">
    <location>
        <begin position="1"/>
        <end position="20"/>
    </location>
</feature>
<dbReference type="SUPFAM" id="SSF49464">
    <property type="entry name" value="Carboxypeptidase regulatory domain-like"/>
    <property type="match status" value="1"/>
</dbReference>
<dbReference type="InterPro" id="IPR037066">
    <property type="entry name" value="Plug_dom_sf"/>
</dbReference>
<dbReference type="Gene3D" id="2.40.170.20">
    <property type="entry name" value="TonB-dependent receptor, beta-barrel domain"/>
    <property type="match status" value="1"/>
</dbReference>
<dbReference type="InterPro" id="IPR008969">
    <property type="entry name" value="CarboxyPept-like_regulatory"/>
</dbReference>
<evidence type="ECO:0000259" key="10">
    <source>
        <dbReference type="Pfam" id="PF07715"/>
    </source>
</evidence>
<keyword evidence="6 8" id="KW-0472">Membrane</keyword>
<evidence type="ECO:0000313" key="13">
    <source>
        <dbReference type="Proteomes" id="UP000030136"/>
    </source>
</evidence>
<dbReference type="eggNOG" id="COG1629">
    <property type="taxonomic scope" value="Bacteria"/>
</dbReference>
<dbReference type="SUPFAM" id="SSF56935">
    <property type="entry name" value="Porins"/>
    <property type="match status" value="1"/>
</dbReference>
<dbReference type="InterPro" id="IPR023996">
    <property type="entry name" value="TonB-dep_OMP_SusC/RagA"/>
</dbReference>
<organism evidence="11 13">
    <name type="scientific">Porphyromonas crevioricanis</name>
    <dbReference type="NCBI Taxonomy" id="393921"/>
    <lineage>
        <taxon>Bacteria</taxon>
        <taxon>Pseudomonadati</taxon>
        <taxon>Bacteroidota</taxon>
        <taxon>Bacteroidia</taxon>
        <taxon>Bacteroidales</taxon>
        <taxon>Porphyromonadaceae</taxon>
        <taxon>Porphyromonas</taxon>
    </lineage>
</organism>
<keyword evidence="7 8" id="KW-0998">Cell outer membrane</keyword>
<dbReference type="Gene3D" id="2.170.130.10">
    <property type="entry name" value="TonB-dependent receptor, plug domain"/>
    <property type="match status" value="1"/>
</dbReference>
<feature type="domain" description="TonB-dependent receptor plug" evidence="10">
    <location>
        <begin position="115"/>
        <end position="223"/>
    </location>
</feature>
<name>A0A0A2FFV9_9PORP</name>
<comment type="subcellular location">
    <subcellularLocation>
        <location evidence="1 8">Cell outer membrane</location>
        <topology evidence="1 8">Multi-pass membrane protein</topology>
    </subcellularLocation>
</comment>
<dbReference type="OrthoDB" id="1108421at2"/>
<dbReference type="PANTHER" id="PTHR30069:SF29">
    <property type="entry name" value="HEMOGLOBIN AND HEMOGLOBIN-HAPTOGLOBIN-BINDING PROTEIN 1-RELATED"/>
    <property type="match status" value="1"/>
</dbReference>
<feature type="chain" id="PRO_5043118540" evidence="9">
    <location>
        <begin position="21"/>
        <end position="994"/>
    </location>
</feature>
<keyword evidence="2 8" id="KW-0813">Transport</keyword>
<evidence type="ECO:0000256" key="5">
    <source>
        <dbReference type="ARBA" id="ARBA00022729"/>
    </source>
</evidence>
<keyword evidence="3 8" id="KW-1134">Transmembrane beta strand</keyword>
<evidence type="ECO:0000256" key="7">
    <source>
        <dbReference type="ARBA" id="ARBA00023237"/>
    </source>
</evidence>
<gene>
    <name evidence="11" type="ORF">HQ38_06195</name>
    <name evidence="12" type="ORF">NCTC12858_01818</name>
</gene>
<evidence type="ECO:0000313" key="14">
    <source>
        <dbReference type="Proteomes" id="UP000249300"/>
    </source>
</evidence>
<comment type="similarity">
    <text evidence="8">Belongs to the TonB-dependent receptor family.</text>
</comment>
<keyword evidence="12" id="KW-0675">Receptor</keyword>
<evidence type="ECO:0000313" key="11">
    <source>
        <dbReference type="EMBL" id="KGN94130.1"/>
    </source>
</evidence>
<dbReference type="Proteomes" id="UP000030136">
    <property type="component" value="Unassembled WGS sequence"/>
</dbReference>